<keyword evidence="3" id="KW-1185">Reference proteome</keyword>
<sequence>MLTYVFRIMARRHFHCVSCKKPTGRLSESDSTSDIHFNQCPVVDPAVIWRSTPDPRGQAGSAGGGQAQPARKRCTCCCTMARGRPCSAPGPQGALEGSREQQGRGAGGEPHCRGKGPRVIAALGGSDVIMARRKRKVTHSSRAAAPCVSNPARGAAADMAPGGQAAGGGAGAAPEGLRDWIRSAYRFATDRNDFRRNLLVNLGLFAAGVWVARNLTDIDLMSPPPVA</sequence>
<dbReference type="Pfam" id="PF15184">
    <property type="entry name" value="TOM6p"/>
    <property type="match status" value="1"/>
</dbReference>
<dbReference type="GeneTree" id="ENSGT00390000002376"/>
<feature type="region of interest" description="Disordered" evidence="1">
    <location>
        <begin position="86"/>
        <end position="117"/>
    </location>
</feature>
<name>A0A7M4EY87_CROPO</name>
<evidence type="ECO:0000313" key="3">
    <source>
        <dbReference type="Proteomes" id="UP000594220"/>
    </source>
</evidence>
<dbReference type="AlphaFoldDB" id="A0A7M4EY87"/>
<gene>
    <name evidence="2" type="primary">TOMM6</name>
</gene>
<dbReference type="PANTHER" id="PTHR15527">
    <property type="entry name" value="MITOCHONDRIAL IMPORT RECEPTOR SUBUNIT TOM6 HOMOLOG"/>
    <property type="match status" value="1"/>
</dbReference>
<reference evidence="2" key="2">
    <citation type="submission" date="2025-09" db="UniProtKB">
        <authorList>
            <consortium name="Ensembl"/>
        </authorList>
    </citation>
    <scope>IDENTIFICATION</scope>
</reference>
<dbReference type="InterPro" id="IPR029182">
    <property type="entry name" value="TOMM6"/>
</dbReference>
<protein>
    <submittedName>
        <fullName evidence="2">Translocase of outer mitochondrial membrane 6</fullName>
    </submittedName>
</protein>
<evidence type="ECO:0000256" key="1">
    <source>
        <dbReference type="SAM" id="MobiDB-lite"/>
    </source>
</evidence>
<reference evidence="2" key="1">
    <citation type="submission" date="2025-08" db="UniProtKB">
        <authorList>
            <consortium name="Ensembl"/>
        </authorList>
    </citation>
    <scope>IDENTIFICATION</scope>
</reference>
<feature type="region of interest" description="Disordered" evidence="1">
    <location>
        <begin position="49"/>
        <end position="69"/>
    </location>
</feature>
<dbReference type="Proteomes" id="UP000594220">
    <property type="component" value="Unplaced"/>
</dbReference>
<accession>A0A7M4EY87</accession>
<organism evidence="2 3">
    <name type="scientific">Crocodylus porosus</name>
    <name type="common">Saltwater crocodile</name>
    <name type="synonym">Estuarine crocodile</name>
    <dbReference type="NCBI Taxonomy" id="8502"/>
    <lineage>
        <taxon>Eukaryota</taxon>
        <taxon>Metazoa</taxon>
        <taxon>Chordata</taxon>
        <taxon>Craniata</taxon>
        <taxon>Vertebrata</taxon>
        <taxon>Euteleostomi</taxon>
        <taxon>Archelosauria</taxon>
        <taxon>Archosauria</taxon>
        <taxon>Crocodylia</taxon>
        <taxon>Longirostres</taxon>
        <taxon>Crocodylidae</taxon>
        <taxon>Crocodylus</taxon>
    </lineage>
</organism>
<proteinExistence type="predicted"/>
<dbReference type="GO" id="GO:0005742">
    <property type="term" value="C:mitochondrial outer membrane translocase complex"/>
    <property type="evidence" value="ECO:0007669"/>
    <property type="project" value="InterPro"/>
</dbReference>
<evidence type="ECO:0000313" key="2">
    <source>
        <dbReference type="Ensembl" id="ENSCPRP00005016289.1"/>
    </source>
</evidence>
<dbReference type="PANTHER" id="PTHR15527:SF0">
    <property type="entry name" value="MITOCHONDRIAL IMPORT RECEPTOR SUBUNIT TOM6 HOMOLOG"/>
    <property type="match status" value="1"/>
</dbReference>
<dbReference type="Ensembl" id="ENSCPRT00005019073.1">
    <property type="protein sequence ID" value="ENSCPRP00005016289.1"/>
    <property type="gene ID" value="ENSCPRG00005011375.1"/>
</dbReference>